<sequence length="424" mass="49034">MKSKKKITIILGGSLLTGILALMLLNPLKQDDQTLAHHTQGSIAGNKQLNPTQNNEQQNQTLSSNMEALLKEVNIPLTISQHEERFIPANDFFTSRLLSLLRDSINDEWQSEAKADKQNAQVRFRFEGYVDIYFNAELNMFWFEGSDQVYHLNNTEVWPRYMIKIVNNQLTYAGFEKTVLYKKTISPYRDEEAVIYYDGNIHLQVHDTDIILNDVVDEHTLLSHDAHYPSDSYGIEVLDDKGLFMLYSAHKGMSPFYKVRVYQSGDGKVMPIWSSLDMDSYINYVDLDNKTIDIALQPMLDSKVIGLSNAEAERMYAHFDTLKNNGILDENFWQDIKENLLYEMIHVTTLDYDHDEKKELLMTISFHTVGAKTPPFDQRAILVYSIENKGIVYKDLIMESENTNEQLDSLFRTTIPQTVMTHWE</sequence>
<dbReference type="EMBL" id="CP058649">
    <property type="protein sequence ID" value="QUI23021.1"/>
    <property type="molecule type" value="Genomic_DNA"/>
</dbReference>
<name>A0A8J8SGX3_9FIRM</name>
<evidence type="ECO:0000313" key="3">
    <source>
        <dbReference type="Proteomes" id="UP000683246"/>
    </source>
</evidence>
<accession>A0A8J8SGX3</accession>
<keyword evidence="3" id="KW-1185">Reference proteome</keyword>
<gene>
    <name evidence="2" type="ORF">HZI73_12285</name>
</gene>
<dbReference type="KEGG" id="vpy:HZI73_12285"/>
<dbReference type="RefSeq" id="WP_212698520.1">
    <property type="nucleotide sequence ID" value="NZ_CP058649.1"/>
</dbReference>
<reference evidence="2" key="1">
    <citation type="submission" date="2020-07" db="EMBL/GenBank/DDBJ databases">
        <title>Vallitalea pronyensis genome.</title>
        <authorList>
            <person name="Postec A."/>
        </authorList>
    </citation>
    <scope>NUCLEOTIDE SEQUENCE</scope>
    <source>
        <strain evidence="2">FatNI3</strain>
    </source>
</reference>
<evidence type="ECO:0000313" key="2">
    <source>
        <dbReference type="EMBL" id="QUI23021.1"/>
    </source>
</evidence>
<feature type="region of interest" description="Disordered" evidence="1">
    <location>
        <begin position="36"/>
        <end position="59"/>
    </location>
</feature>
<organism evidence="2 3">
    <name type="scientific">Vallitalea pronyensis</name>
    <dbReference type="NCBI Taxonomy" id="1348613"/>
    <lineage>
        <taxon>Bacteria</taxon>
        <taxon>Bacillati</taxon>
        <taxon>Bacillota</taxon>
        <taxon>Clostridia</taxon>
        <taxon>Lachnospirales</taxon>
        <taxon>Vallitaleaceae</taxon>
        <taxon>Vallitalea</taxon>
    </lineage>
</organism>
<feature type="compositionally biased region" description="Low complexity" evidence="1">
    <location>
        <begin position="48"/>
        <end position="59"/>
    </location>
</feature>
<protein>
    <submittedName>
        <fullName evidence="2">Uncharacterized protein</fullName>
    </submittedName>
</protein>
<dbReference type="Proteomes" id="UP000683246">
    <property type="component" value="Chromosome"/>
</dbReference>
<dbReference type="AlphaFoldDB" id="A0A8J8SGX3"/>
<feature type="compositionally biased region" description="Polar residues" evidence="1">
    <location>
        <begin position="36"/>
        <end position="47"/>
    </location>
</feature>
<proteinExistence type="predicted"/>
<evidence type="ECO:0000256" key="1">
    <source>
        <dbReference type="SAM" id="MobiDB-lite"/>
    </source>
</evidence>